<evidence type="ECO:0000313" key="1">
    <source>
        <dbReference type="EMBL" id="CAB3781964.1"/>
    </source>
</evidence>
<keyword evidence="2" id="KW-1185">Reference proteome</keyword>
<organism evidence="1 2">
    <name type="scientific">Paraburkholderia fynbosensis</name>
    <dbReference type="NCBI Taxonomy" id="1200993"/>
    <lineage>
        <taxon>Bacteria</taxon>
        <taxon>Pseudomonadati</taxon>
        <taxon>Pseudomonadota</taxon>
        <taxon>Betaproteobacteria</taxon>
        <taxon>Burkholderiales</taxon>
        <taxon>Burkholderiaceae</taxon>
        <taxon>Paraburkholderia</taxon>
    </lineage>
</organism>
<protein>
    <submittedName>
        <fullName evidence="1">Uncharacterized protein</fullName>
    </submittedName>
</protein>
<name>A0A6J5FPE0_9BURK</name>
<sequence length="51" mass="5323">MECVRMGDRVTGESDGRWTGSVRFVADAGISALVFAVRAGVLATADEGVHV</sequence>
<dbReference type="AlphaFoldDB" id="A0A6J5FPE0"/>
<accession>A0A6J5FPE0</accession>
<evidence type="ECO:0000313" key="2">
    <source>
        <dbReference type="Proteomes" id="UP000494252"/>
    </source>
</evidence>
<dbReference type="Proteomes" id="UP000494252">
    <property type="component" value="Unassembled WGS sequence"/>
</dbReference>
<reference evidence="1 2" key="1">
    <citation type="submission" date="2020-04" db="EMBL/GenBank/DDBJ databases">
        <authorList>
            <person name="De Canck E."/>
        </authorList>
    </citation>
    <scope>NUCLEOTIDE SEQUENCE [LARGE SCALE GENOMIC DNA]</scope>
    <source>
        <strain evidence="1 2">LMG 27177</strain>
    </source>
</reference>
<gene>
    <name evidence="1" type="ORF">LMG27177_01131</name>
</gene>
<dbReference type="EMBL" id="CADIKI010000003">
    <property type="protein sequence ID" value="CAB3781964.1"/>
    <property type="molecule type" value="Genomic_DNA"/>
</dbReference>
<proteinExistence type="predicted"/>